<feature type="transmembrane region" description="Helical" evidence="7">
    <location>
        <begin position="197"/>
        <end position="216"/>
    </location>
</feature>
<dbReference type="SUPFAM" id="SSF161098">
    <property type="entry name" value="MetI-like"/>
    <property type="match status" value="1"/>
</dbReference>
<comment type="similarity">
    <text evidence="7">Belongs to the binding-protein-dependent transport system permease family.</text>
</comment>
<sequence>MASSRNRRGRLQETGRPTSSGQSEAIVHSADTRLSELSGDAEHPGATRLPADVGHPANTADSRHVGPVRHPSRGGFYGRLPLHVRLGIILRGMWGRPGGRFALIVMALWLVVSAVSLVWTPYPLLHTDGDDAWASPSAAHPLGTDGVGADVLSWLMAGSLTDLAVAVLTVLVSATIGLALTAAMVSTRRMLASASVVVVDALIAIPTVLLALLFAVPFGTSIAVVVAACGITYGLNMARILRPTAALAARSAYVEAARASGVGPWRVFVRHIVPSTFPVLAVQLSMSAGTSILAEAGLTYLGVGVPSGVPSWGHSLTTSVRLISVYPLTVLWPGLVVTLVVTAMYLLGDAIRDCADPLANPELRRVEVGCSGPADRGEEAES</sequence>
<protein>
    <submittedName>
        <fullName evidence="10">ABC transporter permease</fullName>
    </submittedName>
</protein>
<evidence type="ECO:0000256" key="8">
    <source>
        <dbReference type="SAM" id="MobiDB-lite"/>
    </source>
</evidence>
<dbReference type="GO" id="GO:0005886">
    <property type="term" value="C:plasma membrane"/>
    <property type="evidence" value="ECO:0007669"/>
    <property type="project" value="UniProtKB-SubCell"/>
</dbReference>
<keyword evidence="5 7" id="KW-1133">Transmembrane helix</keyword>
<dbReference type="AlphaFoldDB" id="A0A087E6R9"/>
<evidence type="ECO:0000313" key="10">
    <source>
        <dbReference type="EMBL" id="KFJ03470.1"/>
    </source>
</evidence>
<feature type="compositionally biased region" description="Basic and acidic residues" evidence="8">
    <location>
        <begin position="30"/>
        <end position="45"/>
    </location>
</feature>
<feature type="transmembrane region" description="Helical" evidence="7">
    <location>
        <begin position="101"/>
        <end position="122"/>
    </location>
</feature>
<comment type="caution">
    <text evidence="10">The sequence shown here is derived from an EMBL/GenBank/DDBJ whole genome shotgun (WGS) entry which is preliminary data.</text>
</comment>
<dbReference type="GO" id="GO:0055085">
    <property type="term" value="P:transmembrane transport"/>
    <property type="evidence" value="ECO:0007669"/>
    <property type="project" value="InterPro"/>
</dbReference>
<keyword evidence="6 7" id="KW-0472">Membrane</keyword>
<keyword evidence="2 7" id="KW-0813">Transport</keyword>
<evidence type="ECO:0000256" key="4">
    <source>
        <dbReference type="ARBA" id="ARBA00022692"/>
    </source>
</evidence>
<evidence type="ECO:0000256" key="2">
    <source>
        <dbReference type="ARBA" id="ARBA00022448"/>
    </source>
</evidence>
<feature type="transmembrane region" description="Helical" evidence="7">
    <location>
        <begin position="222"/>
        <end position="241"/>
    </location>
</feature>
<evidence type="ECO:0000256" key="5">
    <source>
        <dbReference type="ARBA" id="ARBA00022989"/>
    </source>
</evidence>
<dbReference type="Proteomes" id="UP000029003">
    <property type="component" value="Unassembled WGS sequence"/>
</dbReference>
<keyword evidence="4 7" id="KW-0812">Transmembrane</keyword>
<evidence type="ECO:0000256" key="6">
    <source>
        <dbReference type="ARBA" id="ARBA00023136"/>
    </source>
</evidence>
<feature type="domain" description="ABC transmembrane type-1" evidence="9">
    <location>
        <begin position="159"/>
        <end position="348"/>
    </location>
</feature>
<evidence type="ECO:0000256" key="1">
    <source>
        <dbReference type="ARBA" id="ARBA00004651"/>
    </source>
</evidence>
<accession>A0A087E6R9</accession>
<dbReference type="PROSITE" id="PS50928">
    <property type="entry name" value="ABC_TM1"/>
    <property type="match status" value="1"/>
</dbReference>
<organism evidence="10 11">
    <name type="scientific">Bifidobacterium thermacidophilum subsp. thermacidophilum</name>
    <dbReference type="NCBI Taxonomy" id="79262"/>
    <lineage>
        <taxon>Bacteria</taxon>
        <taxon>Bacillati</taxon>
        <taxon>Actinomycetota</taxon>
        <taxon>Actinomycetes</taxon>
        <taxon>Bifidobacteriales</taxon>
        <taxon>Bifidobacteriaceae</taxon>
        <taxon>Bifidobacterium</taxon>
    </lineage>
</organism>
<feature type="transmembrane region" description="Helical" evidence="7">
    <location>
        <begin position="323"/>
        <end position="347"/>
    </location>
</feature>
<feature type="transmembrane region" description="Helical" evidence="7">
    <location>
        <begin position="163"/>
        <end position="185"/>
    </location>
</feature>
<dbReference type="PANTHER" id="PTHR43386">
    <property type="entry name" value="OLIGOPEPTIDE TRANSPORT SYSTEM PERMEASE PROTEIN APPC"/>
    <property type="match status" value="1"/>
</dbReference>
<dbReference type="InterPro" id="IPR050366">
    <property type="entry name" value="BP-dependent_transpt_permease"/>
</dbReference>
<dbReference type="PANTHER" id="PTHR43386:SF1">
    <property type="entry name" value="D,D-DIPEPTIDE TRANSPORT SYSTEM PERMEASE PROTEIN DDPC-RELATED"/>
    <property type="match status" value="1"/>
</dbReference>
<dbReference type="Pfam" id="PF00528">
    <property type="entry name" value="BPD_transp_1"/>
    <property type="match status" value="1"/>
</dbReference>
<evidence type="ECO:0000259" key="9">
    <source>
        <dbReference type="PROSITE" id="PS50928"/>
    </source>
</evidence>
<proteinExistence type="inferred from homology"/>
<dbReference type="InterPro" id="IPR035906">
    <property type="entry name" value="MetI-like_sf"/>
</dbReference>
<dbReference type="EMBL" id="JGZT01000005">
    <property type="protein sequence ID" value="KFJ03470.1"/>
    <property type="molecule type" value="Genomic_DNA"/>
</dbReference>
<reference evidence="10 11" key="1">
    <citation type="submission" date="2014-03" db="EMBL/GenBank/DDBJ databases">
        <title>Genomics of Bifidobacteria.</title>
        <authorList>
            <person name="Ventura M."/>
            <person name="Milani C."/>
            <person name="Lugli G.A."/>
        </authorList>
    </citation>
    <scope>NUCLEOTIDE SEQUENCE [LARGE SCALE GENOMIC DNA]</scope>
    <source>
        <strain evidence="10 11">LMG 21395</strain>
    </source>
</reference>
<evidence type="ECO:0000313" key="11">
    <source>
        <dbReference type="Proteomes" id="UP000029003"/>
    </source>
</evidence>
<dbReference type="Gene3D" id="1.10.3720.10">
    <property type="entry name" value="MetI-like"/>
    <property type="match status" value="1"/>
</dbReference>
<evidence type="ECO:0000256" key="7">
    <source>
        <dbReference type="RuleBase" id="RU363032"/>
    </source>
</evidence>
<comment type="subcellular location">
    <subcellularLocation>
        <location evidence="1 7">Cell membrane</location>
        <topology evidence="1 7">Multi-pass membrane protein</topology>
    </subcellularLocation>
</comment>
<evidence type="ECO:0000256" key="3">
    <source>
        <dbReference type="ARBA" id="ARBA00022475"/>
    </source>
</evidence>
<dbReference type="InterPro" id="IPR000515">
    <property type="entry name" value="MetI-like"/>
</dbReference>
<gene>
    <name evidence="10" type="ORF">THER5_0930</name>
</gene>
<name>A0A087E6R9_9BIFI</name>
<dbReference type="CDD" id="cd06261">
    <property type="entry name" value="TM_PBP2"/>
    <property type="match status" value="1"/>
</dbReference>
<feature type="region of interest" description="Disordered" evidence="8">
    <location>
        <begin position="1"/>
        <end position="68"/>
    </location>
</feature>
<keyword evidence="3" id="KW-1003">Cell membrane</keyword>